<dbReference type="Proteomes" id="UP000316291">
    <property type="component" value="Unassembled WGS sequence"/>
</dbReference>
<comment type="caution">
    <text evidence="2">The sequence shown here is derived from an EMBL/GenBank/DDBJ whole genome shotgun (WGS) entry which is preliminary data.</text>
</comment>
<accession>A0A562RIM2</accession>
<evidence type="ECO:0000313" key="2">
    <source>
        <dbReference type="EMBL" id="TWI68384.1"/>
    </source>
</evidence>
<feature type="region of interest" description="Disordered" evidence="1">
    <location>
        <begin position="1"/>
        <end position="40"/>
    </location>
</feature>
<evidence type="ECO:0000256" key="1">
    <source>
        <dbReference type="SAM" id="MobiDB-lite"/>
    </source>
</evidence>
<name>A0A562RIM2_9BRAD</name>
<dbReference type="AlphaFoldDB" id="A0A562RIM2"/>
<keyword evidence="3" id="KW-1185">Reference proteome</keyword>
<evidence type="ECO:0000313" key="3">
    <source>
        <dbReference type="Proteomes" id="UP000316291"/>
    </source>
</evidence>
<reference evidence="2 3" key="1">
    <citation type="journal article" date="2015" name="Stand. Genomic Sci.">
        <title>Genomic Encyclopedia of Bacterial and Archaeal Type Strains, Phase III: the genomes of soil and plant-associated and newly described type strains.</title>
        <authorList>
            <person name="Whitman W.B."/>
            <person name="Woyke T."/>
            <person name="Klenk H.P."/>
            <person name="Zhou Y."/>
            <person name="Lilburn T.G."/>
            <person name="Beck B.J."/>
            <person name="De Vos P."/>
            <person name="Vandamme P."/>
            <person name="Eisen J.A."/>
            <person name="Garrity G."/>
            <person name="Hugenholtz P."/>
            <person name="Kyrpides N.C."/>
        </authorList>
    </citation>
    <scope>NUCLEOTIDE SEQUENCE [LARGE SCALE GENOMIC DNA]</scope>
    <source>
        <strain evidence="2 3">CGMCC 1.10948</strain>
    </source>
</reference>
<proteinExistence type="predicted"/>
<protein>
    <submittedName>
        <fullName evidence="2">Uncharacterized protein</fullName>
    </submittedName>
</protein>
<gene>
    <name evidence="2" type="ORF">IQ16_04228</name>
</gene>
<sequence>MQSPPSLRTLPEAKNNSYESAKSNGGGASILASVETGVLR</sequence>
<dbReference type="EMBL" id="VLLA01000010">
    <property type="protein sequence ID" value="TWI68384.1"/>
    <property type="molecule type" value="Genomic_DNA"/>
</dbReference>
<organism evidence="2 3">
    <name type="scientific">Bradyrhizobium huanghuaihaiense</name>
    <dbReference type="NCBI Taxonomy" id="990078"/>
    <lineage>
        <taxon>Bacteria</taxon>
        <taxon>Pseudomonadati</taxon>
        <taxon>Pseudomonadota</taxon>
        <taxon>Alphaproteobacteria</taxon>
        <taxon>Hyphomicrobiales</taxon>
        <taxon>Nitrobacteraceae</taxon>
        <taxon>Bradyrhizobium</taxon>
    </lineage>
</organism>
<feature type="compositionally biased region" description="Polar residues" evidence="1">
    <location>
        <begin position="14"/>
        <end position="23"/>
    </location>
</feature>